<proteinExistence type="predicted"/>
<dbReference type="Proteomes" id="UP001151760">
    <property type="component" value="Unassembled WGS sequence"/>
</dbReference>
<reference evidence="1" key="1">
    <citation type="journal article" date="2022" name="Int. J. Mol. Sci.">
        <title>Draft Genome of Tanacetum Coccineum: Genomic Comparison of Closely Related Tanacetum-Family Plants.</title>
        <authorList>
            <person name="Yamashiro T."/>
            <person name="Shiraishi A."/>
            <person name="Nakayama K."/>
            <person name="Satake H."/>
        </authorList>
    </citation>
    <scope>NUCLEOTIDE SEQUENCE</scope>
</reference>
<dbReference type="EMBL" id="BQNB010009057">
    <property type="protein sequence ID" value="GJS58117.1"/>
    <property type="molecule type" value="Genomic_DNA"/>
</dbReference>
<evidence type="ECO:0000313" key="2">
    <source>
        <dbReference type="Proteomes" id="UP001151760"/>
    </source>
</evidence>
<sequence>MEVEDDVVGDLGEPANYKAAMLDPDKVIWQGAMDEEMNSMKVNEVWTEVDPPPNAKIVRSKWIFKKKTDMDGFWRKAAYILGFKIYRDRSLRLIGLILKCLHDKILKKYSVTTADCAFAQNLDSRYQQNPRNSSIAERVSCFVIASGNAIKMLRIVSDGLGLCVNEGSSRLERAKALTNH</sequence>
<organism evidence="1 2">
    <name type="scientific">Tanacetum coccineum</name>
    <dbReference type="NCBI Taxonomy" id="301880"/>
    <lineage>
        <taxon>Eukaryota</taxon>
        <taxon>Viridiplantae</taxon>
        <taxon>Streptophyta</taxon>
        <taxon>Embryophyta</taxon>
        <taxon>Tracheophyta</taxon>
        <taxon>Spermatophyta</taxon>
        <taxon>Magnoliopsida</taxon>
        <taxon>eudicotyledons</taxon>
        <taxon>Gunneridae</taxon>
        <taxon>Pentapetalae</taxon>
        <taxon>asterids</taxon>
        <taxon>campanulids</taxon>
        <taxon>Asterales</taxon>
        <taxon>Asteraceae</taxon>
        <taxon>Asteroideae</taxon>
        <taxon>Anthemideae</taxon>
        <taxon>Anthemidinae</taxon>
        <taxon>Tanacetum</taxon>
    </lineage>
</organism>
<protein>
    <recommendedName>
        <fullName evidence="3">Reverse transcriptase Ty1/copia-type domain-containing protein</fullName>
    </recommendedName>
</protein>
<comment type="caution">
    <text evidence="1">The sequence shown here is derived from an EMBL/GenBank/DDBJ whole genome shotgun (WGS) entry which is preliminary data.</text>
</comment>
<evidence type="ECO:0000313" key="1">
    <source>
        <dbReference type="EMBL" id="GJS58117.1"/>
    </source>
</evidence>
<name>A0ABQ4WZ28_9ASTR</name>
<gene>
    <name evidence="1" type="ORF">Tco_0652901</name>
</gene>
<keyword evidence="2" id="KW-1185">Reference proteome</keyword>
<accession>A0ABQ4WZ28</accession>
<reference evidence="1" key="2">
    <citation type="submission" date="2022-01" db="EMBL/GenBank/DDBJ databases">
        <authorList>
            <person name="Yamashiro T."/>
            <person name="Shiraishi A."/>
            <person name="Satake H."/>
            <person name="Nakayama K."/>
        </authorList>
    </citation>
    <scope>NUCLEOTIDE SEQUENCE</scope>
</reference>
<evidence type="ECO:0008006" key="3">
    <source>
        <dbReference type="Google" id="ProtNLM"/>
    </source>
</evidence>